<gene>
    <name evidence="1" type="ORF">PBIL07802_LOCUS27273</name>
    <name evidence="2" type="ORF">PBIL07802_LOCUS27279</name>
</gene>
<evidence type="ECO:0000313" key="1">
    <source>
        <dbReference type="EMBL" id="CAE0264939.1"/>
    </source>
</evidence>
<evidence type="ECO:0000313" key="2">
    <source>
        <dbReference type="EMBL" id="CAE0264945.1"/>
    </source>
</evidence>
<proteinExistence type="predicted"/>
<dbReference type="EMBL" id="HBIB01041691">
    <property type="protein sequence ID" value="CAE0264945.1"/>
    <property type="molecule type" value="Transcribed_RNA"/>
</dbReference>
<reference evidence="2" key="1">
    <citation type="submission" date="2021-01" db="EMBL/GenBank/DDBJ databases">
        <authorList>
            <person name="Corre E."/>
            <person name="Pelletier E."/>
            <person name="Niang G."/>
            <person name="Scheremetjew M."/>
            <person name="Finn R."/>
            <person name="Kale V."/>
            <person name="Holt S."/>
            <person name="Cochrane G."/>
            <person name="Meng A."/>
            <person name="Brown T."/>
            <person name="Cohen L."/>
        </authorList>
    </citation>
    <scope>NUCLEOTIDE SEQUENCE</scope>
    <source>
        <strain evidence="2">NIES-2562</strain>
    </source>
</reference>
<name>A0A7S3LUU7_9EUKA</name>
<protein>
    <submittedName>
        <fullName evidence="2">Uncharacterized protein</fullName>
    </submittedName>
</protein>
<dbReference type="AlphaFoldDB" id="A0A7S3LUU7"/>
<sequence>MRRPVVQWRKALSRTLLTPLLHNPKNLLSATSVASRCVCTAPVHDDQIQDSFSKAVISVVEKVGPSVVAIGVRQASMWRNISICTLSNFFLNIQMGRVLDLAFCLRLMDTC</sequence>
<dbReference type="EMBL" id="HBIB01041684">
    <property type="protein sequence ID" value="CAE0264939.1"/>
    <property type="molecule type" value="Transcribed_RNA"/>
</dbReference>
<organism evidence="2">
    <name type="scientific">Palpitomonas bilix</name>
    <dbReference type="NCBI Taxonomy" id="652834"/>
    <lineage>
        <taxon>Eukaryota</taxon>
        <taxon>Eukaryota incertae sedis</taxon>
    </lineage>
</organism>
<accession>A0A7S3LUU7</accession>